<dbReference type="PANTHER" id="PTHR43395:SF1">
    <property type="entry name" value="CHEMOTAXIS PROTEIN CHEA"/>
    <property type="match status" value="1"/>
</dbReference>
<dbReference type="STRING" id="254161.SAMN05216256_11646"/>
<dbReference type="PROSITE" id="PS50894">
    <property type="entry name" value="HPT"/>
    <property type="match status" value="1"/>
</dbReference>
<feature type="domain" description="CheW-like" evidence="12">
    <location>
        <begin position="620"/>
        <end position="755"/>
    </location>
</feature>
<dbReference type="Proteomes" id="UP000242847">
    <property type="component" value="Unassembled WGS sequence"/>
</dbReference>
<feature type="compositionally biased region" description="Acidic residues" evidence="10">
    <location>
        <begin position="162"/>
        <end position="173"/>
    </location>
</feature>
<feature type="modified residue" description="Phosphohistidine" evidence="9">
    <location>
        <position position="49"/>
    </location>
</feature>
<dbReference type="Pfam" id="PF01584">
    <property type="entry name" value="CheW"/>
    <property type="match status" value="1"/>
</dbReference>
<dbReference type="EMBL" id="MUBC01000017">
    <property type="protein sequence ID" value="ONM44107.1"/>
    <property type="molecule type" value="Genomic_DNA"/>
</dbReference>
<evidence type="ECO:0000259" key="13">
    <source>
        <dbReference type="PROSITE" id="PS50894"/>
    </source>
</evidence>
<keyword evidence="7" id="KW-0902">Two-component regulatory system</keyword>
<dbReference type="RefSeq" id="WP_083726994.1">
    <property type="nucleotide sequence ID" value="NZ_FOUD01000016.1"/>
</dbReference>
<feature type="compositionally biased region" description="Low complexity" evidence="10">
    <location>
        <begin position="301"/>
        <end position="328"/>
    </location>
</feature>
<dbReference type="PRINTS" id="PR00344">
    <property type="entry name" value="BCTRLSENSOR"/>
</dbReference>
<keyword evidence="5" id="KW-0808">Transferase</keyword>
<comment type="catalytic activity">
    <reaction evidence="1">
        <text>ATP + protein L-histidine = ADP + protein N-phospho-L-histidine.</text>
        <dbReference type="EC" id="2.7.13.3"/>
    </reaction>
</comment>
<dbReference type="SUPFAM" id="SSF47384">
    <property type="entry name" value="Homodimeric domain of signal transducing histidine kinase"/>
    <property type="match status" value="1"/>
</dbReference>
<dbReference type="SMART" id="SM01231">
    <property type="entry name" value="H-kinase_dim"/>
    <property type="match status" value="1"/>
</dbReference>
<dbReference type="SUPFAM" id="SSF47226">
    <property type="entry name" value="Histidine-containing phosphotransfer domain, HPT domain"/>
    <property type="match status" value="1"/>
</dbReference>
<protein>
    <recommendedName>
        <fullName evidence="3">Chemotaxis protein CheA</fullName>
        <ecNumber evidence="2">2.7.13.3</ecNumber>
    </recommendedName>
</protein>
<keyword evidence="6" id="KW-0418">Kinase</keyword>
<feature type="compositionally biased region" description="Low complexity" evidence="10">
    <location>
        <begin position="127"/>
        <end position="138"/>
    </location>
</feature>
<dbReference type="SMART" id="SM00387">
    <property type="entry name" value="HATPase_c"/>
    <property type="match status" value="1"/>
</dbReference>
<evidence type="ECO:0000256" key="3">
    <source>
        <dbReference type="ARBA" id="ARBA00021495"/>
    </source>
</evidence>
<proteinExistence type="predicted"/>
<dbReference type="InterPro" id="IPR003594">
    <property type="entry name" value="HATPase_dom"/>
</dbReference>
<feature type="domain" description="Histidine kinase" evidence="11">
    <location>
        <begin position="407"/>
        <end position="618"/>
    </location>
</feature>
<evidence type="ECO:0000256" key="8">
    <source>
        <dbReference type="ARBA" id="ARBA00035100"/>
    </source>
</evidence>
<evidence type="ECO:0000256" key="9">
    <source>
        <dbReference type="PROSITE-ProRule" id="PRU00110"/>
    </source>
</evidence>
<dbReference type="InterPro" id="IPR036061">
    <property type="entry name" value="CheW-like_dom_sf"/>
</dbReference>
<dbReference type="SUPFAM" id="SSF50341">
    <property type="entry name" value="CheW-like"/>
    <property type="match status" value="1"/>
</dbReference>
<comment type="caution">
    <text evidence="14">The sequence shown here is derived from an EMBL/GenBank/DDBJ whole genome shotgun (WGS) entry which is preliminary data.</text>
</comment>
<dbReference type="OrthoDB" id="9803176at2"/>
<feature type="region of interest" description="Disordered" evidence="10">
    <location>
        <begin position="301"/>
        <end position="370"/>
    </location>
</feature>
<dbReference type="FunFam" id="1.20.120.160:FF:000008">
    <property type="entry name" value="Chemotaxis sensor histidine kinase CheA"/>
    <property type="match status" value="1"/>
</dbReference>
<dbReference type="InterPro" id="IPR004358">
    <property type="entry name" value="Sig_transdc_His_kin-like_C"/>
</dbReference>
<dbReference type="PROSITE" id="PS50109">
    <property type="entry name" value="HIS_KIN"/>
    <property type="match status" value="1"/>
</dbReference>
<comment type="function">
    <text evidence="8">Involved in the transmission of sensory signals from the chemoreceptors to the flagellar motors. CheA is autophosphorylated; it can transfer its phosphate group to either CheB or CheY.</text>
</comment>
<dbReference type="InterPro" id="IPR036890">
    <property type="entry name" value="HATPase_C_sf"/>
</dbReference>
<reference evidence="14 15" key="1">
    <citation type="submission" date="2017-01" db="EMBL/GenBank/DDBJ databases">
        <title>Draft genome sequence of Pseudomonas pachastrellae type strain CCUG 46540T from a deep sea.</title>
        <authorList>
            <person name="Gomila M."/>
            <person name="Mulet M."/>
            <person name="Lalucat J."/>
            <person name="Garcia-Valdes E."/>
        </authorList>
    </citation>
    <scope>NUCLEOTIDE SEQUENCE [LARGE SCALE GENOMIC DNA]</scope>
    <source>
        <strain evidence="14 15">CCUG 46540</strain>
    </source>
</reference>
<dbReference type="CDD" id="cd00731">
    <property type="entry name" value="CheA_reg"/>
    <property type="match status" value="1"/>
</dbReference>
<keyword evidence="15" id="KW-1185">Reference proteome</keyword>
<dbReference type="InterPro" id="IPR036097">
    <property type="entry name" value="HisK_dim/P_sf"/>
</dbReference>
<dbReference type="GO" id="GO:0006935">
    <property type="term" value="P:chemotaxis"/>
    <property type="evidence" value="ECO:0007669"/>
    <property type="project" value="InterPro"/>
</dbReference>
<dbReference type="CDD" id="cd00088">
    <property type="entry name" value="HPT"/>
    <property type="match status" value="1"/>
</dbReference>
<dbReference type="InterPro" id="IPR008207">
    <property type="entry name" value="Sig_transdc_His_kin_Hpt_dom"/>
</dbReference>
<evidence type="ECO:0000256" key="1">
    <source>
        <dbReference type="ARBA" id="ARBA00000085"/>
    </source>
</evidence>
<feature type="domain" description="HPt" evidence="13">
    <location>
        <begin position="2"/>
        <end position="106"/>
    </location>
</feature>
<evidence type="ECO:0000256" key="7">
    <source>
        <dbReference type="ARBA" id="ARBA00023012"/>
    </source>
</evidence>
<dbReference type="PANTHER" id="PTHR43395">
    <property type="entry name" value="SENSOR HISTIDINE KINASE CHEA"/>
    <property type="match status" value="1"/>
</dbReference>
<evidence type="ECO:0000313" key="15">
    <source>
        <dbReference type="Proteomes" id="UP000242847"/>
    </source>
</evidence>
<dbReference type="FunFam" id="3.30.565.10:FF:000016">
    <property type="entry name" value="Chemotaxis protein CheA, putative"/>
    <property type="match status" value="1"/>
</dbReference>
<feature type="compositionally biased region" description="Low complexity" evidence="10">
    <location>
        <begin position="223"/>
        <end position="244"/>
    </location>
</feature>
<organism evidence="14 15">
    <name type="scientific">Halopseudomonas pachastrellae</name>
    <dbReference type="NCBI Taxonomy" id="254161"/>
    <lineage>
        <taxon>Bacteria</taxon>
        <taxon>Pseudomonadati</taxon>
        <taxon>Pseudomonadota</taxon>
        <taxon>Gammaproteobacteria</taxon>
        <taxon>Pseudomonadales</taxon>
        <taxon>Pseudomonadaceae</taxon>
        <taxon>Halopseudomonas</taxon>
    </lineage>
</organism>
<evidence type="ECO:0000313" key="14">
    <source>
        <dbReference type="EMBL" id="ONM44107.1"/>
    </source>
</evidence>
<dbReference type="InterPro" id="IPR036641">
    <property type="entry name" value="HPT_dom_sf"/>
</dbReference>
<dbReference type="GO" id="GO:0000155">
    <property type="term" value="F:phosphorelay sensor kinase activity"/>
    <property type="evidence" value="ECO:0007669"/>
    <property type="project" value="InterPro"/>
</dbReference>
<dbReference type="Pfam" id="PF02518">
    <property type="entry name" value="HATPase_c"/>
    <property type="match status" value="1"/>
</dbReference>
<dbReference type="Gene3D" id="1.10.287.560">
    <property type="entry name" value="Histidine kinase CheA-like, homodimeric domain"/>
    <property type="match status" value="1"/>
</dbReference>
<feature type="compositionally biased region" description="Low complexity" evidence="10">
    <location>
        <begin position="187"/>
        <end position="200"/>
    </location>
</feature>
<evidence type="ECO:0000259" key="11">
    <source>
        <dbReference type="PROSITE" id="PS50109"/>
    </source>
</evidence>
<dbReference type="Pfam" id="PF02895">
    <property type="entry name" value="H-kinase_dim"/>
    <property type="match status" value="1"/>
</dbReference>
<dbReference type="InterPro" id="IPR004105">
    <property type="entry name" value="CheA-like_dim"/>
</dbReference>
<feature type="compositionally biased region" description="Pro residues" evidence="10">
    <location>
        <begin position="139"/>
        <end position="151"/>
    </location>
</feature>
<name>A0A1S8DI84_9GAMM</name>
<feature type="region of interest" description="Disordered" evidence="10">
    <location>
        <begin position="127"/>
        <end position="203"/>
    </location>
</feature>
<dbReference type="Pfam" id="PF01627">
    <property type="entry name" value="Hpt"/>
    <property type="match status" value="1"/>
</dbReference>
<dbReference type="GO" id="GO:0005737">
    <property type="term" value="C:cytoplasm"/>
    <property type="evidence" value="ECO:0007669"/>
    <property type="project" value="InterPro"/>
</dbReference>
<dbReference type="InterPro" id="IPR002545">
    <property type="entry name" value="CheW-lke_dom"/>
</dbReference>
<dbReference type="SMART" id="SM00260">
    <property type="entry name" value="CheW"/>
    <property type="match status" value="1"/>
</dbReference>
<dbReference type="PROSITE" id="PS50851">
    <property type="entry name" value="CHEW"/>
    <property type="match status" value="1"/>
</dbReference>
<feature type="region of interest" description="Disordered" evidence="10">
    <location>
        <begin position="220"/>
        <end position="245"/>
    </location>
</feature>
<dbReference type="InterPro" id="IPR005467">
    <property type="entry name" value="His_kinase_dom"/>
</dbReference>
<sequence length="757" mass="79501">MSFEADEEILQDFLVEAGEILEQLSEQLVELENRPDDMDLLNAIFRGFHTVKGGAGFLQLDALVACCHIAENVFDILRKGERTVTSELMDVVLQALDTVNSMFDQVREQQEPTPADPALLEALAQLAQPASAEEAAAPQPEPDPEPSPPVEPVTVPAAGGTDDGDITDDEFEQLLDALHGDGGSPSAQPAIPEKPAAAAADSDEITDDEFEALLDQLHGSGNAPAAAAPAAPAASAAKDASASDDISDDEFEALLDELHGKGSAPGQQGAGEAGAGDSSAAAGSDNITDDEFEALLDQLHGKGSAPGAAAESAGAVTSPKPAAPAAKAEAPKAEAPKPAAKPAAAPAAKAPAAPAASKPASAAEAPAAVETTVRVDTARLDEIMNMVGELVLVRNRLVRLGVSSGDEELGKAVANLDVVTADLQMSVMKTRMQPIKKVFGRFPRVVRDLARNLKKEINLELIGEETDLDKNLVEALADPLVHLVRNSVDHGIEMPDEREAAGKSRTGKVVLSAQQEGDHILLTIVDDGKGMDPEILRAKAVEKGMMEKDAADRLSDTECFNLILAPGFSTKTEISDVSGRGVGMDVVKTKISQLNGTINIESTKGQGSRIAIKVPLTLAIMPTLMVMLSDQAFALPLVSVNEIYSLDLSRTNVVDGQEVIIVRDKALPLFYLKRWLMPGVEDTSDHSAASVVIVSVGTQRVGFVVDQLVGQEEVVIKPLGRMLQGTAGMAGATITGDGRIALILDIPSLLKRYARRM</sequence>
<dbReference type="SMART" id="SM00073">
    <property type="entry name" value="HPT"/>
    <property type="match status" value="1"/>
</dbReference>
<dbReference type="InterPro" id="IPR051315">
    <property type="entry name" value="Bact_Chemotaxis_CheA"/>
</dbReference>
<evidence type="ECO:0000256" key="6">
    <source>
        <dbReference type="ARBA" id="ARBA00022777"/>
    </source>
</evidence>
<dbReference type="SUPFAM" id="SSF55874">
    <property type="entry name" value="ATPase domain of HSP90 chaperone/DNA topoisomerase II/histidine kinase"/>
    <property type="match status" value="1"/>
</dbReference>
<feature type="compositionally biased region" description="Low complexity" evidence="10">
    <location>
        <begin position="275"/>
        <end position="285"/>
    </location>
</feature>
<evidence type="ECO:0000256" key="10">
    <source>
        <dbReference type="SAM" id="MobiDB-lite"/>
    </source>
</evidence>
<evidence type="ECO:0000259" key="12">
    <source>
        <dbReference type="PROSITE" id="PS50851"/>
    </source>
</evidence>
<evidence type="ECO:0000256" key="4">
    <source>
        <dbReference type="ARBA" id="ARBA00022553"/>
    </source>
</evidence>
<dbReference type="EC" id="2.7.13.3" evidence="2"/>
<dbReference type="Gene3D" id="1.20.120.160">
    <property type="entry name" value="HPT domain"/>
    <property type="match status" value="1"/>
</dbReference>
<dbReference type="AlphaFoldDB" id="A0A1S8DI84"/>
<feature type="compositionally biased region" description="Low complexity" evidence="10">
    <location>
        <begin position="336"/>
        <end position="368"/>
    </location>
</feature>
<dbReference type="CDD" id="cd16916">
    <property type="entry name" value="HATPase_CheA-like"/>
    <property type="match status" value="1"/>
</dbReference>
<dbReference type="InterPro" id="IPR037006">
    <property type="entry name" value="CheA-like_homodim_sf"/>
</dbReference>
<gene>
    <name evidence="14" type="ORF">BXT89_09340</name>
</gene>
<evidence type="ECO:0000256" key="5">
    <source>
        <dbReference type="ARBA" id="ARBA00022679"/>
    </source>
</evidence>
<accession>A0A1S8DI84</accession>
<dbReference type="FunFam" id="2.30.30.40:FF:000048">
    <property type="entry name" value="Chemotaxis protein CheA, putative"/>
    <property type="match status" value="1"/>
</dbReference>
<feature type="region of interest" description="Disordered" evidence="10">
    <location>
        <begin position="259"/>
        <end position="285"/>
    </location>
</feature>
<evidence type="ECO:0000256" key="2">
    <source>
        <dbReference type="ARBA" id="ARBA00012438"/>
    </source>
</evidence>
<dbReference type="Gene3D" id="2.30.30.40">
    <property type="entry name" value="SH3 Domains"/>
    <property type="match status" value="1"/>
</dbReference>
<keyword evidence="4 9" id="KW-0597">Phosphoprotein</keyword>
<dbReference type="Gene3D" id="3.30.565.10">
    <property type="entry name" value="Histidine kinase-like ATPase, C-terminal domain"/>
    <property type="match status" value="1"/>
</dbReference>